<dbReference type="SUPFAM" id="SSF56112">
    <property type="entry name" value="Protein kinase-like (PK-like)"/>
    <property type="match status" value="1"/>
</dbReference>
<dbReference type="InterPro" id="IPR000719">
    <property type="entry name" value="Prot_kinase_dom"/>
</dbReference>
<evidence type="ECO:0000313" key="4">
    <source>
        <dbReference type="Proteomes" id="UP000075635"/>
    </source>
</evidence>
<dbReference type="SMART" id="SM00065">
    <property type="entry name" value="GAF"/>
    <property type="match status" value="1"/>
</dbReference>
<dbReference type="Pfam" id="PF01590">
    <property type="entry name" value="GAF"/>
    <property type="match status" value="1"/>
</dbReference>
<dbReference type="InterPro" id="IPR002645">
    <property type="entry name" value="STAS_dom"/>
</dbReference>
<dbReference type="InterPro" id="IPR027417">
    <property type="entry name" value="P-loop_NTPase"/>
</dbReference>
<dbReference type="Gene3D" id="1.10.510.10">
    <property type="entry name" value="Transferase(Phosphotransferase) domain 1"/>
    <property type="match status" value="1"/>
</dbReference>
<feature type="domain" description="Protein kinase" evidence="1">
    <location>
        <begin position="11"/>
        <end position="274"/>
    </location>
</feature>
<organism evidence="3 4">
    <name type="scientific">Sorangium cellulosum</name>
    <name type="common">Polyangium cellulosum</name>
    <dbReference type="NCBI Taxonomy" id="56"/>
    <lineage>
        <taxon>Bacteria</taxon>
        <taxon>Pseudomonadati</taxon>
        <taxon>Myxococcota</taxon>
        <taxon>Polyangia</taxon>
        <taxon>Polyangiales</taxon>
        <taxon>Polyangiaceae</taxon>
        <taxon>Sorangium</taxon>
    </lineage>
</organism>
<gene>
    <name evidence="3" type="ORF">BE17_40900</name>
</gene>
<protein>
    <submittedName>
        <fullName evidence="3">Uncharacterized protein</fullName>
    </submittedName>
</protein>
<dbReference type="PANTHER" id="PTHR43642">
    <property type="entry name" value="HYBRID SIGNAL TRANSDUCTION HISTIDINE KINASE G"/>
    <property type="match status" value="1"/>
</dbReference>
<name>A0A150SEV3_SORCE</name>
<dbReference type="SUPFAM" id="SSF55781">
    <property type="entry name" value="GAF domain-like"/>
    <property type="match status" value="1"/>
</dbReference>
<dbReference type="InterPro" id="IPR008271">
    <property type="entry name" value="Ser/Thr_kinase_AS"/>
</dbReference>
<evidence type="ECO:0000259" key="1">
    <source>
        <dbReference type="PROSITE" id="PS50011"/>
    </source>
</evidence>
<dbReference type="PROSITE" id="PS50801">
    <property type="entry name" value="STAS"/>
    <property type="match status" value="1"/>
</dbReference>
<dbReference type="InterPro" id="IPR029016">
    <property type="entry name" value="GAF-like_dom_sf"/>
</dbReference>
<dbReference type="EMBL" id="JEMB01001057">
    <property type="protein sequence ID" value="KYF91033.1"/>
    <property type="molecule type" value="Genomic_DNA"/>
</dbReference>
<dbReference type="InterPro" id="IPR041664">
    <property type="entry name" value="AAA_16"/>
</dbReference>
<dbReference type="InterPro" id="IPR011009">
    <property type="entry name" value="Kinase-like_dom_sf"/>
</dbReference>
<dbReference type="Gene3D" id="3.40.50.300">
    <property type="entry name" value="P-loop containing nucleotide triphosphate hydrolases"/>
    <property type="match status" value="1"/>
</dbReference>
<dbReference type="Proteomes" id="UP000075635">
    <property type="component" value="Unassembled WGS sequence"/>
</dbReference>
<evidence type="ECO:0000259" key="2">
    <source>
        <dbReference type="PROSITE" id="PS50801"/>
    </source>
</evidence>
<dbReference type="PROSITE" id="PS50011">
    <property type="entry name" value="PROTEIN_KINASE_DOM"/>
    <property type="match status" value="1"/>
</dbReference>
<dbReference type="Gene3D" id="3.30.450.40">
    <property type="match status" value="1"/>
</dbReference>
<proteinExistence type="predicted"/>
<dbReference type="SMART" id="SM00220">
    <property type="entry name" value="S_TKc"/>
    <property type="match status" value="1"/>
</dbReference>
<dbReference type="CDD" id="cd14014">
    <property type="entry name" value="STKc_PknB_like"/>
    <property type="match status" value="1"/>
</dbReference>
<dbReference type="SUPFAM" id="SSF52540">
    <property type="entry name" value="P-loop containing nucleoside triphosphate hydrolases"/>
    <property type="match status" value="1"/>
</dbReference>
<dbReference type="Gene3D" id="3.30.750.24">
    <property type="entry name" value="STAS domain"/>
    <property type="match status" value="1"/>
</dbReference>
<dbReference type="InterPro" id="IPR003018">
    <property type="entry name" value="GAF"/>
</dbReference>
<dbReference type="InterPro" id="IPR036513">
    <property type="entry name" value="STAS_dom_sf"/>
</dbReference>
<dbReference type="PROSITE" id="PS00108">
    <property type="entry name" value="PROTEIN_KINASE_ST"/>
    <property type="match status" value="1"/>
</dbReference>
<dbReference type="GO" id="GO:0004672">
    <property type="term" value="F:protein kinase activity"/>
    <property type="evidence" value="ECO:0007669"/>
    <property type="project" value="InterPro"/>
</dbReference>
<dbReference type="Pfam" id="PF01740">
    <property type="entry name" value="STAS"/>
    <property type="match status" value="1"/>
</dbReference>
<dbReference type="GO" id="GO:0005524">
    <property type="term" value="F:ATP binding"/>
    <property type="evidence" value="ECO:0007669"/>
    <property type="project" value="InterPro"/>
</dbReference>
<feature type="domain" description="STAS" evidence="2">
    <location>
        <begin position="1533"/>
        <end position="1644"/>
    </location>
</feature>
<dbReference type="InterPro" id="IPR053159">
    <property type="entry name" value="Hybrid_Histidine_Kinase"/>
</dbReference>
<feature type="non-terminal residue" evidence="3">
    <location>
        <position position="1662"/>
    </location>
</feature>
<sequence length="1662" mass="181731">MRKTRIGDLPFTLVELMYETADTLLYRAQRDGDGAPVTLKVLKGERLDQRHVAQLRHELETTRHLQIDGVIRAYGLEKIPGGAALVMEDFGGITLDALARATRLDLKAKLRIASSLAGTIAAVHGKHVIHKDVKPQNILVNPETRQVKLTDFGSSTRLSEETLSVESPERLEGTLAYMSPEQTGRMNRVIDYRTDLYSLGVTLYELFAGVLPFQATDPVDLMHSHIARTATPLCERSPEVPRVVSDIVQRLTSKVAEERYQSGTGLKADLDACLSALESTGRIAPFALGSHDVPSELRIPQKLYGRDRQMAELLAAFDRARGGKCELFLIAGGAGIGKSALVSEIHKEVTQRRGHFIEGKFDQLSRSMPHAPVAGALRQRVRQILTEPAESLEQWKDKLLSAAGKNAQILVDLIPEIELVIGPQPALPELGPSESQNRFNLVFQDFLRVITTAEDPVVLFLDDLQWADAASLRLLQLVLTDPSGAYLLIIGAYRDQEAIAGQPLTVWLGELRTAGVERREILLPPLSTEDVRQLIADALSARGEQVQALAEVLYTTSQGNPFFLSQLLKELYAAGLVSFDATAGRWTWDLAQIRQRWGAANVHDLLVDKMQRLSPEAQRVLQLAACIGHQFDMKTLSTVREKPPADIAADLWEALREGIVLPLDPDYRLLHTAGGMTAEQPLEVRYRFLHDRGQQAAYSLIEDAQRQEVHLRIGRLFRAQLNGEPRDEDLFKVVSHSNRGVALIKDRAEQLELARLNLSVGKRAKAAMAHGTAAEHFKVAMSLLGPKGWEEDYALSFALHRERAESEWLSGNEGQAEVLIRELLGHARSRLERAEVYNLRILVHTMRGEFAEVLRVGREGVALFGIELPEGQEAIGAAFGAALGEVPVHLAGRRIEELADAPWVGDAEHLAALRLLAAMIPGAYTLDPTLLALIAVTQVNLSLKYGNSPAAACAYGIYCLLLAGGMGRYEEARQFQKVSLELSERPDGVELQCKAYVVCGAPSHFFEPTRSSVACLSKAYQAGLSSGDFSFGAYACLNIGTIMLSSGHELGPLREELAGFMRFLQRTKDPLGTPVLAVAQQMVACLEGRTKGRQSLSDAAFDEGDFLAGLVAAQELPRCWYFVCRLVLAVLYGDHEDALLMAARAERHSASAMSLFLLNDIPFYTGLALVALSATATGDERERRLAAAAEHRAKIAGWAQHAPENYAHKERLIGAEMARVLGKEAEAAELYDQAIEGARESLFTHHEALANELCGRFYLQRGREKIARWHLADAYRAYIRWGATAKAEQLAQEHERLLDAIAIGETQRSRVLGTTSTRRGSTESFDVATVVRAMQAVASENVLDRLLDRLMRSVVANAGAQRGSLILERDGKLAIVASMRVDPDVVETGLSIPALESEEVATSVVQLVARTREPVVLNDARQDSRFAGDPYIVEHKPRSILCLAMTHQGRSAGILYLENNAAPRAFTPGRVEVCGLLASQAAIALENALLIADIRGGTEALQRSNEQLQRELELRVASEAERELLQQEMLRRQTPLIPITDDVLVMPIVGAMDGARAQQVLETALAGSQARQAKVVILDITGVAQVDCAVAQALIKTAKALQLLGAKAVLSGMRPEVARALVEQNVYLGSIVTMGTLQSSIAYALGPGGLSGAFGRRPGAAR</sequence>
<dbReference type="Pfam" id="PF13191">
    <property type="entry name" value="AAA_16"/>
    <property type="match status" value="1"/>
</dbReference>
<dbReference type="SUPFAM" id="SSF52091">
    <property type="entry name" value="SpoIIaa-like"/>
    <property type="match status" value="1"/>
</dbReference>
<dbReference type="CDD" id="cd07041">
    <property type="entry name" value="STAS_RsbR_RsbS_like"/>
    <property type="match status" value="1"/>
</dbReference>
<comment type="caution">
    <text evidence="3">The sequence shown here is derived from an EMBL/GenBank/DDBJ whole genome shotgun (WGS) entry which is preliminary data.</text>
</comment>
<dbReference type="PANTHER" id="PTHR43642:SF1">
    <property type="entry name" value="HYBRID SIGNAL TRANSDUCTION HISTIDINE KINASE G"/>
    <property type="match status" value="1"/>
</dbReference>
<dbReference type="Pfam" id="PF00069">
    <property type="entry name" value="Pkinase"/>
    <property type="match status" value="1"/>
</dbReference>
<reference evidence="3 4" key="1">
    <citation type="submission" date="2014-02" db="EMBL/GenBank/DDBJ databases">
        <title>The small core and large imbalanced accessory genome model reveals a collaborative survival strategy of Sorangium cellulosum strains in nature.</title>
        <authorList>
            <person name="Han K."/>
            <person name="Peng R."/>
            <person name="Blom J."/>
            <person name="Li Y.-Z."/>
        </authorList>
    </citation>
    <scope>NUCLEOTIDE SEQUENCE [LARGE SCALE GENOMIC DNA]</scope>
    <source>
        <strain evidence="3 4">So0011-07</strain>
    </source>
</reference>
<evidence type="ECO:0000313" key="3">
    <source>
        <dbReference type="EMBL" id="KYF91033.1"/>
    </source>
</evidence>
<accession>A0A150SEV3</accession>